<dbReference type="OMA" id="CRRHETH"/>
<keyword evidence="7" id="KW-1185">Reference proteome</keyword>
<feature type="region of interest" description="Disordered" evidence="4">
    <location>
        <begin position="1"/>
        <end position="22"/>
    </location>
</feature>
<feature type="compositionally biased region" description="Polar residues" evidence="4">
    <location>
        <begin position="59"/>
        <end position="70"/>
    </location>
</feature>
<feature type="compositionally biased region" description="Basic and acidic residues" evidence="4">
    <location>
        <begin position="576"/>
        <end position="585"/>
    </location>
</feature>
<dbReference type="CDD" id="cd00051">
    <property type="entry name" value="EFh"/>
    <property type="match status" value="1"/>
</dbReference>
<feature type="region of interest" description="Disordered" evidence="4">
    <location>
        <begin position="553"/>
        <end position="610"/>
    </location>
</feature>
<feature type="compositionally biased region" description="Polar residues" evidence="4">
    <location>
        <begin position="379"/>
        <end position="394"/>
    </location>
</feature>
<dbReference type="SMART" id="SM00054">
    <property type="entry name" value="EFh"/>
    <property type="match status" value="3"/>
</dbReference>
<dbReference type="PANTHER" id="PTHR45942">
    <property type="entry name" value="PROTEIN PHOSPATASE 3 REGULATORY SUBUNIT B ALPHA ISOFORM TYPE 1"/>
    <property type="match status" value="1"/>
</dbReference>
<feature type="region of interest" description="Disordered" evidence="4">
    <location>
        <begin position="42"/>
        <end position="99"/>
    </location>
</feature>
<dbReference type="Gene3D" id="1.10.238.10">
    <property type="entry name" value="EF-hand"/>
    <property type="match status" value="1"/>
</dbReference>
<protein>
    <recommendedName>
        <fullName evidence="5">EF-hand domain-containing protein</fullName>
    </recommendedName>
</protein>
<feature type="compositionally biased region" description="Low complexity" evidence="4">
    <location>
        <begin position="193"/>
        <end position="215"/>
    </location>
</feature>
<dbReference type="AlphaFoldDB" id="F0XXA8"/>
<evidence type="ECO:0000256" key="1">
    <source>
        <dbReference type="ARBA" id="ARBA00022723"/>
    </source>
</evidence>
<accession>F0XXA8</accession>
<name>F0XXA8_AURAN</name>
<dbReference type="Pfam" id="PF13202">
    <property type="entry name" value="EF-hand_5"/>
    <property type="match status" value="1"/>
</dbReference>
<dbReference type="EMBL" id="GL833120">
    <property type="protein sequence ID" value="EGB13174.1"/>
    <property type="molecule type" value="Genomic_DNA"/>
</dbReference>
<proteinExistence type="predicted"/>
<keyword evidence="2" id="KW-0677">Repeat</keyword>
<feature type="region of interest" description="Disordered" evidence="4">
    <location>
        <begin position="968"/>
        <end position="991"/>
    </location>
</feature>
<dbReference type="Proteomes" id="UP000002729">
    <property type="component" value="Unassembled WGS sequence"/>
</dbReference>
<dbReference type="InterPro" id="IPR018247">
    <property type="entry name" value="EF_Hand_1_Ca_BS"/>
</dbReference>
<dbReference type="RefSeq" id="XP_009032768.1">
    <property type="nucleotide sequence ID" value="XM_009034520.1"/>
</dbReference>
<gene>
    <name evidence="6" type="ORF">AURANDRAFT_60482</name>
</gene>
<feature type="compositionally biased region" description="Basic and acidic residues" evidence="4">
    <location>
        <begin position="355"/>
        <end position="375"/>
    </location>
</feature>
<dbReference type="GO" id="GO:0005509">
    <property type="term" value="F:calcium ion binding"/>
    <property type="evidence" value="ECO:0007669"/>
    <property type="project" value="InterPro"/>
</dbReference>
<feature type="compositionally biased region" description="Basic and acidic residues" evidence="4">
    <location>
        <begin position="327"/>
        <end position="348"/>
    </location>
</feature>
<evidence type="ECO:0000259" key="5">
    <source>
        <dbReference type="PROSITE" id="PS50222"/>
    </source>
</evidence>
<feature type="compositionally biased region" description="Polar residues" evidence="4">
    <location>
        <begin position="1"/>
        <end position="16"/>
    </location>
</feature>
<keyword evidence="1" id="KW-0479">Metal-binding</keyword>
<dbReference type="InterPro" id="IPR002048">
    <property type="entry name" value="EF_hand_dom"/>
</dbReference>
<keyword evidence="3" id="KW-0106">Calcium</keyword>
<feature type="compositionally biased region" description="Basic residues" evidence="4">
    <location>
        <begin position="563"/>
        <end position="575"/>
    </location>
</feature>
<dbReference type="InParanoid" id="F0XXA8"/>
<feature type="compositionally biased region" description="Basic and acidic residues" evidence="4">
    <location>
        <begin position="452"/>
        <end position="481"/>
    </location>
</feature>
<evidence type="ECO:0000313" key="6">
    <source>
        <dbReference type="EMBL" id="EGB13174.1"/>
    </source>
</evidence>
<dbReference type="SUPFAM" id="SSF47473">
    <property type="entry name" value="EF-hand"/>
    <property type="match status" value="1"/>
</dbReference>
<sequence length="1051" mass="115491">MSQSQESQWFGPSQDESQCDEDVTNTFKALPAHSAFVRLSQDSSFNDAAPTPADASGVTRITASASSSERGSAVDAAPREAPAATPRPAVAPPPPRAAATVCRPVAAPPADEPVPVCYACRVATAPDLDDEGRQRVKPPSAKDVREKAPERLLWRCPQLIGCAYRCGACYTLANFTGCRRHETHKCRRNPSRASDGAAAAVPHAAAVVESESSSESSDDGREDSSGPAPHPSAGVFASLRAPAWAAGRRGGRVDAAVPLRVARTGDGTWDLAAGAPRATNVWAPAVAPAPRPPVEIKVTLDAPDAAGSDSDRTRLDEPGDDEPAAADEPREPPARRDEVELSARRDEVEPPTQRGEVEPPTRRDEVEPPTRRDEVEPATQRQWNDSAEPPTQRQWAAEAPPADDDADRWSDGSGFALPRRESVDAVEAAPPRDGGDDDFPRFSDGGGDDGAAADRADRAAGRAARKAERARLRERKAERRDRRERKRLQREARAAPAAPAPEDQVAALSQLVAAAADGRQRAFLEGFAGRVRAGAFAAVADLHAAIFAEAMAPRPAAPPPRRAPPRPRPPPKRKRTPDTPPKRAEPPPYDGTSSESSPAGPSPPARPRRLRAARDRHVDYAGRGLDAAVEKACARGMIYRRIASIMGIVYSMTLTAKRLRITPSQYIKLRHLMLVCEIDARVVWRIAWEFNNIDIDRSGQITSMELFNHYAVADTVFNRRAMTIMDNEPPDKMSLDVLEYTAAVYNYCSMQKVHLLHFIFAIFDEDGSGYLEMNEFVALVNYVYDRPLTQRVLEALDKCDFTESGMITREEFVTRCNTYPMLVAPAFEMQEILHNAILGVKFWVKHIDRRCERQDDLLEKLREMDRCYMEGGSLQHVGDSMRDEEVAKSAQEKADEAAATPKAKATLEQSISFNGGRMSMRHKDVEAVNRRTSIMLAQDREATAASEEAERLQKLENSEYMKDLEQAEKERFSSTNVTYRPSRKPGEGPNIQRDAATYSKLINVKKYATFRKNMEKHRIQKSVGTHAGDKVDKGGKLGKLVDDVHRVYVGD</sequence>
<feature type="compositionally biased region" description="Low complexity" evidence="4">
    <location>
        <begin position="73"/>
        <end position="88"/>
    </location>
</feature>
<evidence type="ECO:0000313" key="7">
    <source>
        <dbReference type="Proteomes" id="UP000002729"/>
    </source>
</evidence>
<feature type="region of interest" description="Disordered" evidence="4">
    <location>
        <begin position="186"/>
        <end position="234"/>
    </location>
</feature>
<dbReference type="Pfam" id="PF13499">
    <property type="entry name" value="EF-hand_7"/>
    <property type="match status" value="1"/>
</dbReference>
<feature type="compositionally biased region" description="Low complexity" evidence="4">
    <location>
        <begin position="494"/>
        <end position="504"/>
    </location>
</feature>
<dbReference type="PROSITE" id="PS50222">
    <property type="entry name" value="EF_HAND_2"/>
    <property type="match status" value="1"/>
</dbReference>
<dbReference type="KEGG" id="aaf:AURANDRAFT_60482"/>
<evidence type="ECO:0000256" key="4">
    <source>
        <dbReference type="SAM" id="MobiDB-lite"/>
    </source>
</evidence>
<evidence type="ECO:0000256" key="3">
    <source>
        <dbReference type="ARBA" id="ARBA00022837"/>
    </source>
</evidence>
<dbReference type="eggNOG" id="ENOG502S4MR">
    <property type="taxonomic scope" value="Eukaryota"/>
</dbReference>
<reference evidence="6 7" key="1">
    <citation type="journal article" date="2011" name="Proc. Natl. Acad. Sci. U.S.A.">
        <title>Niche of harmful alga Aureococcus anophagefferens revealed through ecogenomics.</title>
        <authorList>
            <person name="Gobler C.J."/>
            <person name="Berry D.L."/>
            <person name="Dyhrman S.T."/>
            <person name="Wilhelm S.W."/>
            <person name="Salamov A."/>
            <person name="Lobanov A.V."/>
            <person name="Zhang Y."/>
            <person name="Collier J.L."/>
            <person name="Wurch L.L."/>
            <person name="Kustka A.B."/>
            <person name="Dill B.D."/>
            <person name="Shah M."/>
            <person name="VerBerkmoes N.C."/>
            <person name="Kuo A."/>
            <person name="Terry A."/>
            <person name="Pangilinan J."/>
            <person name="Lindquist E.A."/>
            <person name="Lucas S."/>
            <person name="Paulsen I.T."/>
            <person name="Hattenrath-Lehmann T.K."/>
            <person name="Talmage S.C."/>
            <person name="Walker E.A."/>
            <person name="Koch F."/>
            <person name="Burson A.M."/>
            <person name="Marcoval M.A."/>
            <person name="Tang Y.Z."/>
            <person name="Lecleir G.R."/>
            <person name="Coyne K.J."/>
            <person name="Berg G.M."/>
            <person name="Bertrand E.M."/>
            <person name="Saito M.A."/>
            <person name="Gladyshev V.N."/>
            <person name="Grigoriev I.V."/>
        </authorList>
    </citation>
    <scope>NUCLEOTIDE SEQUENCE [LARGE SCALE GENOMIC DNA]</scope>
    <source>
        <strain evidence="7">CCMP 1984</strain>
    </source>
</reference>
<dbReference type="OrthoDB" id="26525at2759"/>
<evidence type="ECO:0000256" key="2">
    <source>
        <dbReference type="ARBA" id="ARBA00022737"/>
    </source>
</evidence>
<dbReference type="PROSITE" id="PS00018">
    <property type="entry name" value="EF_HAND_1"/>
    <property type="match status" value="2"/>
</dbReference>
<dbReference type="InterPro" id="IPR011992">
    <property type="entry name" value="EF-hand-dom_pair"/>
</dbReference>
<feature type="domain" description="EF-hand" evidence="5">
    <location>
        <begin position="751"/>
        <end position="786"/>
    </location>
</feature>
<feature type="region of interest" description="Disordered" evidence="4">
    <location>
        <begin position="300"/>
        <end position="504"/>
    </location>
</feature>
<organism evidence="7">
    <name type="scientific">Aureococcus anophagefferens</name>
    <name type="common">Harmful bloom alga</name>
    <dbReference type="NCBI Taxonomy" id="44056"/>
    <lineage>
        <taxon>Eukaryota</taxon>
        <taxon>Sar</taxon>
        <taxon>Stramenopiles</taxon>
        <taxon>Ochrophyta</taxon>
        <taxon>Pelagophyceae</taxon>
        <taxon>Pelagomonadales</taxon>
        <taxon>Pelagomonadaceae</taxon>
        <taxon>Aureococcus</taxon>
    </lineage>
</organism>
<dbReference type="GeneID" id="20223032"/>